<dbReference type="GO" id="GO:0006355">
    <property type="term" value="P:regulation of DNA-templated transcription"/>
    <property type="evidence" value="ECO:0007669"/>
    <property type="project" value="InterPro"/>
</dbReference>
<dbReference type="InterPro" id="IPR011990">
    <property type="entry name" value="TPR-like_helical_dom_sf"/>
</dbReference>
<keyword evidence="5" id="KW-0804">Transcription</keyword>
<dbReference type="PANTHER" id="PTHR35807">
    <property type="entry name" value="TRANSCRIPTIONAL REGULATOR REDD-RELATED"/>
    <property type="match status" value="1"/>
</dbReference>
<dbReference type="InterPro" id="IPR016032">
    <property type="entry name" value="Sig_transdc_resp-reg_C-effctor"/>
</dbReference>
<evidence type="ECO:0000259" key="7">
    <source>
        <dbReference type="PROSITE" id="PS51755"/>
    </source>
</evidence>
<protein>
    <submittedName>
        <fullName evidence="8">AfsR family transcriptional regulator</fullName>
    </submittedName>
</protein>
<evidence type="ECO:0000256" key="2">
    <source>
        <dbReference type="ARBA" id="ARBA00023012"/>
    </source>
</evidence>
<proteinExistence type="inferred from homology"/>
<comment type="caution">
    <text evidence="8">The sequence shown here is derived from an EMBL/GenBank/DDBJ whole genome shotgun (WGS) entry which is preliminary data.</text>
</comment>
<organism evidence="8 9">
    <name type="scientific">Kitasatospora acidiphila</name>
    <dbReference type="NCBI Taxonomy" id="2567942"/>
    <lineage>
        <taxon>Bacteria</taxon>
        <taxon>Bacillati</taxon>
        <taxon>Actinomycetota</taxon>
        <taxon>Actinomycetes</taxon>
        <taxon>Kitasatosporales</taxon>
        <taxon>Streptomycetaceae</taxon>
        <taxon>Kitasatospora</taxon>
    </lineage>
</organism>
<dbReference type="AlphaFoldDB" id="A0A540W0D0"/>
<dbReference type="CDD" id="cd15831">
    <property type="entry name" value="BTAD"/>
    <property type="match status" value="1"/>
</dbReference>
<dbReference type="GO" id="GO:0043531">
    <property type="term" value="F:ADP binding"/>
    <property type="evidence" value="ECO:0007669"/>
    <property type="project" value="InterPro"/>
</dbReference>
<dbReference type="InterPro" id="IPR005158">
    <property type="entry name" value="BTAD"/>
</dbReference>
<dbReference type="PANTHER" id="PTHR35807:SF1">
    <property type="entry name" value="TRANSCRIPTIONAL REGULATOR REDD"/>
    <property type="match status" value="1"/>
</dbReference>
<dbReference type="Pfam" id="PF03704">
    <property type="entry name" value="BTAD"/>
    <property type="match status" value="1"/>
</dbReference>
<comment type="similarity">
    <text evidence="1">Belongs to the AfsR/DnrI/RedD regulatory family.</text>
</comment>
<dbReference type="InterPro" id="IPR002182">
    <property type="entry name" value="NB-ARC"/>
</dbReference>
<dbReference type="InterPro" id="IPR027417">
    <property type="entry name" value="P-loop_NTPase"/>
</dbReference>
<evidence type="ECO:0000256" key="4">
    <source>
        <dbReference type="ARBA" id="ARBA00023125"/>
    </source>
</evidence>
<evidence type="ECO:0000256" key="6">
    <source>
        <dbReference type="PROSITE-ProRule" id="PRU01091"/>
    </source>
</evidence>
<dbReference type="InterPro" id="IPR036388">
    <property type="entry name" value="WH-like_DNA-bd_sf"/>
</dbReference>
<evidence type="ECO:0000313" key="8">
    <source>
        <dbReference type="EMBL" id="TQF02482.1"/>
    </source>
</evidence>
<evidence type="ECO:0000256" key="1">
    <source>
        <dbReference type="ARBA" id="ARBA00005820"/>
    </source>
</evidence>
<dbReference type="Proteomes" id="UP000319103">
    <property type="component" value="Unassembled WGS sequence"/>
</dbReference>
<dbReference type="Gene3D" id="3.40.50.300">
    <property type="entry name" value="P-loop containing nucleotide triphosphate hydrolases"/>
    <property type="match status" value="1"/>
</dbReference>
<evidence type="ECO:0000256" key="3">
    <source>
        <dbReference type="ARBA" id="ARBA00023015"/>
    </source>
</evidence>
<dbReference type="InterPro" id="IPR001867">
    <property type="entry name" value="OmpR/PhoB-type_DNA-bd"/>
</dbReference>
<evidence type="ECO:0000313" key="9">
    <source>
        <dbReference type="Proteomes" id="UP000319103"/>
    </source>
</evidence>
<dbReference type="EMBL" id="VIGB01000003">
    <property type="protein sequence ID" value="TQF02482.1"/>
    <property type="molecule type" value="Genomic_DNA"/>
</dbReference>
<dbReference type="SUPFAM" id="SSF48452">
    <property type="entry name" value="TPR-like"/>
    <property type="match status" value="1"/>
</dbReference>
<dbReference type="OrthoDB" id="4336084at2"/>
<dbReference type="RefSeq" id="WP_141633175.1">
    <property type="nucleotide sequence ID" value="NZ_VIGB01000003.1"/>
</dbReference>
<feature type="domain" description="OmpR/PhoB-type" evidence="7">
    <location>
        <begin position="1"/>
        <end position="91"/>
    </location>
</feature>
<gene>
    <name evidence="8" type="ORF">E6W39_09610</name>
</gene>
<dbReference type="InterPro" id="IPR051677">
    <property type="entry name" value="AfsR-DnrI-RedD_regulator"/>
</dbReference>
<dbReference type="PRINTS" id="PR00364">
    <property type="entry name" value="DISEASERSIST"/>
</dbReference>
<dbReference type="Gene3D" id="1.25.40.10">
    <property type="entry name" value="Tetratricopeptide repeat domain"/>
    <property type="match status" value="1"/>
</dbReference>
<dbReference type="PROSITE" id="PS51755">
    <property type="entry name" value="OMPR_PHOB"/>
    <property type="match status" value="1"/>
</dbReference>
<dbReference type="GO" id="GO:0000160">
    <property type="term" value="P:phosphorelay signal transduction system"/>
    <property type="evidence" value="ECO:0007669"/>
    <property type="project" value="UniProtKB-KW"/>
</dbReference>
<dbReference type="Pfam" id="PF00931">
    <property type="entry name" value="NB-ARC"/>
    <property type="match status" value="1"/>
</dbReference>
<dbReference type="Gene3D" id="1.10.10.10">
    <property type="entry name" value="Winged helix-like DNA-binding domain superfamily/Winged helix DNA-binding domain"/>
    <property type="match status" value="1"/>
</dbReference>
<keyword evidence="9" id="KW-1185">Reference proteome</keyword>
<keyword evidence="2" id="KW-0902">Two-component regulatory system</keyword>
<dbReference type="SUPFAM" id="SSF52540">
    <property type="entry name" value="P-loop containing nucleoside triphosphate hydrolases"/>
    <property type="match status" value="1"/>
</dbReference>
<reference evidence="8 9" key="1">
    <citation type="submission" date="2019-06" db="EMBL/GenBank/DDBJ databases">
        <title>Description of Kitasatospora acidophila sp. nov. isolated from pine grove soil, and reclassification of Streptomyces novaecaesareae to Kitasatospora novaeceasareae comb. nov.</title>
        <authorList>
            <person name="Kim M.J."/>
        </authorList>
    </citation>
    <scope>NUCLEOTIDE SEQUENCE [LARGE SCALE GENOMIC DNA]</scope>
    <source>
        <strain evidence="8 9">MMS16-CNU292</strain>
    </source>
</reference>
<keyword evidence="4 6" id="KW-0238">DNA-binding</keyword>
<dbReference type="Pfam" id="PF00486">
    <property type="entry name" value="Trans_reg_C"/>
    <property type="match status" value="1"/>
</dbReference>
<feature type="DNA-binding region" description="OmpR/PhoB-type" evidence="6">
    <location>
        <begin position="1"/>
        <end position="91"/>
    </location>
</feature>
<dbReference type="SUPFAM" id="SSF46894">
    <property type="entry name" value="C-terminal effector domain of the bipartite response regulators"/>
    <property type="match status" value="1"/>
</dbReference>
<name>A0A540W0D0_9ACTN</name>
<accession>A0A540W0D0</accession>
<sequence>MEFGILGPLLIKDAAGARTVPAPKQRILLAALLVRAGQPVTAERLAEIVWDGRPPRSASSTLRNYVMRLRQVLGEAGERIETRDGGYLLRAAPAEVDLHRFAELRDRGLAALRADAVPDAAALLRDALALWRGPALADVPSDALHREEAERLAEVRLDALELRLAAELRLGRHTAALAELRELTTAHPERERFWAQLMTALELDGRPWEALTAYRRVRAALADELGVEPGPELQEAHHRILSGQDTPVMLNQLPPQLPDFTGRAVELRRLTEQLAAPQPHGAPQVAVLTGGPGIGKSALALRAGYLVGSCFPDGTLYAELGGATGISAVLGTLLGSLGLPPSAIPAGTAARTALYRSVLADRRVLVVLDDAQSGAQVGPLLPTGPGSAALVTTRDRMADLPGAQVVQLEPLGLPESRQLLARLIGPERVAREPLAATALVERCDGVPLALRICAARLAARPCWQLAQLAERLADQVLEELRIGRLDLWAGYTASFRRLDPAAARAFRALAERGSEALVRCRPDPVLERLVDAHLLTSPAPGHYRVRPLARAFGRSLRQALRVPPQVRLNP</sequence>
<dbReference type="SMART" id="SM01043">
    <property type="entry name" value="BTAD"/>
    <property type="match status" value="1"/>
</dbReference>
<dbReference type="SMART" id="SM00862">
    <property type="entry name" value="Trans_reg_C"/>
    <property type="match status" value="1"/>
</dbReference>
<evidence type="ECO:0000256" key="5">
    <source>
        <dbReference type="ARBA" id="ARBA00023163"/>
    </source>
</evidence>
<dbReference type="GO" id="GO:0003677">
    <property type="term" value="F:DNA binding"/>
    <property type="evidence" value="ECO:0007669"/>
    <property type="project" value="UniProtKB-UniRule"/>
</dbReference>
<keyword evidence="3" id="KW-0805">Transcription regulation</keyword>